<evidence type="ECO:0000256" key="1">
    <source>
        <dbReference type="ARBA" id="ARBA00006596"/>
    </source>
</evidence>
<feature type="domain" description="Iron hydrogenase large subunit C-terminal" evidence="6">
    <location>
        <begin position="102"/>
        <end position="399"/>
    </location>
</feature>
<dbReference type="Gene3D" id="3.40.50.1780">
    <property type="match status" value="1"/>
</dbReference>
<dbReference type="PANTHER" id="PTHR11615">
    <property type="entry name" value="NITRATE, FORMATE, IRON DEHYDROGENASE"/>
    <property type="match status" value="1"/>
</dbReference>
<keyword evidence="3" id="KW-0479">Metal-binding</keyword>
<evidence type="ECO:0000313" key="7">
    <source>
        <dbReference type="EMBL" id="CAD8927980.1"/>
    </source>
</evidence>
<organism evidence="7">
    <name type="scientific">Picochlorum oklahomense</name>
    <dbReference type="NCBI Taxonomy" id="249345"/>
    <lineage>
        <taxon>Eukaryota</taxon>
        <taxon>Viridiplantae</taxon>
        <taxon>Chlorophyta</taxon>
        <taxon>core chlorophytes</taxon>
        <taxon>Trebouxiophyceae</taxon>
        <taxon>Trebouxiophyceae incertae sedis</taxon>
        <taxon>Picochlorum</taxon>
    </lineage>
</organism>
<name>A0A7S1GGN6_9CHLO</name>
<reference evidence="7" key="1">
    <citation type="submission" date="2021-01" db="EMBL/GenBank/DDBJ databases">
        <authorList>
            <person name="Corre E."/>
            <person name="Pelletier E."/>
            <person name="Niang G."/>
            <person name="Scheremetjew M."/>
            <person name="Finn R."/>
            <person name="Kale V."/>
            <person name="Holt S."/>
            <person name="Cochrane G."/>
            <person name="Meng A."/>
            <person name="Brown T."/>
            <person name="Cohen L."/>
        </authorList>
    </citation>
    <scope>NUCLEOTIDE SEQUENCE</scope>
    <source>
        <strain evidence="7">CCMP2329</strain>
    </source>
</reference>
<dbReference type="GO" id="GO:0051539">
    <property type="term" value="F:4 iron, 4 sulfur cluster binding"/>
    <property type="evidence" value="ECO:0007669"/>
    <property type="project" value="UniProtKB-KW"/>
</dbReference>
<dbReference type="InterPro" id="IPR004108">
    <property type="entry name" value="Fe_hydrogenase_lsu_C"/>
</dbReference>
<dbReference type="SUPFAM" id="SSF53920">
    <property type="entry name" value="Fe-only hydrogenase"/>
    <property type="match status" value="1"/>
</dbReference>
<evidence type="ECO:0000256" key="4">
    <source>
        <dbReference type="ARBA" id="ARBA00023004"/>
    </source>
</evidence>
<evidence type="ECO:0000256" key="3">
    <source>
        <dbReference type="ARBA" id="ARBA00022723"/>
    </source>
</evidence>
<accession>A0A7S1GGN6</accession>
<dbReference type="Pfam" id="PF02906">
    <property type="entry name" value="Fe_hyd_lg_C"/>
    <property type="match status" value="1"/>
</dbReference>
<keyword evidence="4" id="KW-0408">Iron</keyword>
<keyword evidence="2" id="KW-0004">4Fe-4S</keyword>
<protein>
    <recommendedName>
        <fullName evidence="6">Iron hydrogenase large subunit C-terminal domain-containing protein</fullName>
    </recommendedName>
</protein>
<evidence type="ECO:0000256" key="5">
    <source>
        <dbReference type="ARBA" id="ARBA00023014"/>
    </source>
</evidence>
<evidence type="ECO:0000256" key="2">
    <source>
        <dbReference type="ARBA" id="ARBA00022485"/>
    </source>
</evidence>
<evidence type="ECO:0000259" key="6">
    <source>
        <dbReference type="Pfam" id="PF02906"/>
    </source>
</evidence>
<dbReference type="EMBL" id="HBFV01000491">
    <property type="protein sequence ID" value="CAD8927980.1"/>
    <property type="molecule type" value="Transcribed_RNA"/>
</dbReference>
<dbReference type="AlphaFoldDB" id="A0A7S1GGN6"/>
<sequence length="469" mass="51806">MANFSSALKITDVNDFIAPSQDCVVLDQSKASLKLADTDDTEIGQVQIQSKSIPSRENNEPVKISLHDCLACSGCVTTAETILLEHQSIDQFKNKLGDKNCRVVVSISLQTLASISDARDIGVAEVGRKLSWILRQHGAFAVFDLSIASEIALLENCLEFERRLRNGEKIPMMASACPGWICYVEKSQPHLIPYISSVKSPQGIMGTLVKQFWSSEINTSPQGIFHVAIMPCYDKKLESVREELMVGNVPETDCVLTTGELEKWLDDINVNLSETKEESFDVFFYDASDLEDLMDCDNASICWPSTLTGDDDPVGSGGYLSHLARYMSLSHSLGRIPLKQGRNADIAECQLDNGQNHINFAIINGFRNIQGLVRKIKLGKCHYHFVEVMACPSGCVNGGGQLPVETGRTEALGRMEKSVHAAKLRGSDIVKQCDLIYNRWIRDMPGSMTSVSKFTTSLKERKGISVADW</sequence>
<proteinExistence type="inferred from homology"/>
<dbReference type="GO" id="GO:0046872">
    <property type="term" value="F:metal ion binding"/>
    <property type="evidence" value="ECO:0007669"/>
    <property type="project" value="UniProtKB-KW"/>
</dbReference>
<comment type="similarity">
    <text evidence="1">Belongs to the NARF family.</text>
</comment>
<dbReference type="InterPro" id="IPR009016">
    <property type="entry name" value="Fe_hydrogenase"/>
</dbReference>
<keyword evidence="5" id="KW-0411">Iron-sulfur</keyword>
<dbReference type="FunFam" id="3.30.70.20:FF:000042">
    <property type="entry name" value="Cytosolic Fe-S cluster assembly factor NAR1"/>
    <property type="match status" value="1"/>
</dbReference>
<dbReference type="InterPro" id="IPR050340">
    <property type="entry name" value="Cytosolic_Fe-S_CAF"/>
</dbReference>
<dbReference type="Gene3D" id="3.40.950.10">
    <property type="entry name" value="Fe-only Hydrogenase (Larger Subunit), Chain L, domain 3"/>
    <property type="match status" value="1"/>
</dbReference>
<gene>
    <name evidence="7" type="ORF">POKL1161_LOCUS333</name>
</gene>